<evidence type="ECO:0000256" key="7">
    <source>
        <dbReference type="ARBA" id="ARBA00049877"/>
    </source>
</evidence>
<dbReference type="CDD" id="cd06558">
    <property type="entry name" value="crotonase-like"/>
    <property type="match status" value="1"/>
</dbReference>
<dbReference type="Pfam" id="PF00378">
    <property type="entry name" value="ECH_1"/>
    <property type="match status" value="1"/>
</dbReference>
<evidence type="ECO:0000256" key="2">
    <source>
        <dbReference type="ARBA" id="ARBA00009405"/>
    </source>
</evidence>
<comment type="catalytic activity">
    <reaction evidence="7">
        <text>(3S)-3-hydroxy-3-methylglutaryl-CoA = acetoacetate + acetyl-CoA</text>
        <dbReference type="Rhea" id="RHEA:24404"/>
        <dbReference type="ChEBI" id="CHEBI:13705"/>
        <dbReference type="ChEBI" id="CHEBI:43074"/>
        <dbReference type="ChEBI" id="CHEBI:57288"/>
        <dbReference type="EC" id="4.1.3.4"/>
    </reaction>
</comment>
<keyword evidence="5" id="KW-0843">Virulence</keyword>
<evidence type="ECO:0000256" key="4">
    <source>
        <dbReference type="ARBA" id="ARBA00022723"/>
    </source>
</evidence>
<dbReference type="InterPro" id="IPR000138">
    <property type="entry name" value="HMG_CoA_lyase_AS"/>
</dbReference>
<dbReference type="InterPro" id="IPR001753">
    <property type="entry name" value="Enoyl-CoA_hydra/iso"/>
</dbReference>
<dbReference type="PROSITE" id="PS01062">
    <property type="entry name" value="HMG_COA_LYASE"/>
    <property type="match status" value="1"/>
</dbReference>
<dbReference type="GO" id="GO:0004419">
    <property type="term" value="F:hydroxymethylglutaryl-CoA lyase activity"/>
    <property type="evidence" value="ECO:0007669"/>
    <property type="project" value="UniProtKB-EC"/>
</dbReference>
<dbReference type="Gene3D" id="3.20.20.70">
    <property type="entry name" value="Aldolase class I"/>
    <property type="match status" value="1"/>
</dbReference>
<dbReference type="InterPro" id="IPR043594">
    <property type="entry name" value="HMGL"/>
</dbReference>
<feature type="domain" description="Pyruvate carboxyltransferase" evidence="9">
    <location>
        <begin position="40"/>
        <end position="292"/>
    </location>
</feature>
<comment type="caution">
    <text evidence="10">The sequence shown here is derived from an EMBL/GenBank/DDBJ whole genome shotgun (WGS) entry which is preliminary data.</text>
</comment>
<dbReference type="PROSITE" id="PS50991">
    <property type="entry name" value="PYR_CT"/>
    <property type="match status" value="1"/>
</dbReference>
<dbReference type="SUPFAM" id="SSF51569">
    <property type="entry name" value="Aldolase"/>
    <property type="match status" value="1"/>
</dbReference>
<accession>A0AAJ0DEU1</accession>
<keyword evidence="11" id="KW-1185">Reference proteome</keyword>
<gene>
    <name evidence="10" type="ORF">LTR09_009888</name>
</gene>
<reference evidence="10" key="1">
    <citation type="submission" date="2023-04" db="EMBL/GenBank/DDBJ databases">
        <title>Black Yeasts Isolated from many extreme environments.</title>
        <authorList>
            <person name="Coleine C."/>
            <person name="Stajich J.E."/>
            <person name="Selbmann L."/>
        </authorList>
    </citation>
    <scope>NUCLEOTIDE SEQUENCE</scope>
    <source>
        <strain evidence="10">CCFEE 5312</strain>
    </source>
</reference>
<evidence type="ECO:0000259" key="9">
    <source>
        <dbReference type="PROSITE" id="PS50991"/>
    </source>
</evidence>
<dbReference type="EMBL" id="JAWDJX010000045">
    <property type="protein sequence ID" value="KAK3048776.1"/>
    <property type="molecule type" value="Genomic_DNA"/>
</dbReference>
<name>A0AAJ0DEU1_9PEZI</name>
<dbReference type="Gene3D" id="3.90.226.10">
    <property type="entry name" value="2-enoyl-CoA Hydratase, Chain A, domain 1"/>
    <property type="match status" value="1"/>
</dbReference>
<sequence>MTPLRKTFWSASRVQTSSVYRVALPARRYRSIAASFEPDVRILEVGPRDGLQNIKTQVETSVKIELIQRLAACGLRAIEATSFVAPKWIPQLADSKEVMQHIVDSGMQKSVNFPVLVPNMKGFERAAVSKVQEAVVFAAASEGFSWKNTNCSVEEALRRAEDVVKACLAQARQPAKVLAVAKRFLEMGCYEVGLGDTLGVGTAADTEKLLRVLLSEIPANKLAGHYHDTYGQAVANVIKSYDMGLRAFDSSVAGLGGCPYAKGATGNVATEDVVYMFERAGVSTGVDLQQLSEVGDWISQKVNQKNGSRAGSALVAKGHSKTTTNAATTSTEIALPQWKVESDDGELRVSRAGNIVKITLTRTRNGNALSNSMLEGVTGLYNSLAKDPTVFQIILDAEGKFFCTGMDLSSSGSTASDDKSIKDEYYNKVEGLFASIMNSPQTTIAAIDGLCFGGGVGLAFACDIRLVSPKARFTMTEIKLGLSPATISRQMVREWGISFAREAMLSGREVTPEELKSVGAVHGIASSADGLDQLIAEYLHRLRNCAPRSAAAIKELSRVAWIDPGGDEQTKYVKHVFEGMISPGSEGEHGMAEFRKKNKNVDWNQFWASKLPA</sequence>
<dbReference type="PANTHER" id="PTHR42738:SF17">
    <property type="entry name" value="HYDROXYMETHYLGLUTARYL-COA LYASE"/>
    <property type="match status" value="1"/>
</dbReference>
<protein>
    <recommendedName>
        <fullName evidence="3">hydroxymethylglutaryl-CoA lyase</fullName>
        <ecNumber evidence="3">4.1.3.4</ecNumber>
    </recommendedName>
</protein>
<evidence type="ECO:0000256" key="3">
    <source>
        <dbReference type="ARBA" id="ARBA00012910"/>
    </source>
</evidence>
<evidence type="ECO:0000256" key="8">
    <source>
        <dbReference type="SAM" id="MobiDB-lite"/>
    </source>
</evidence>
<evidence type="ECO:0000256" key="1">
    <source>
        <dbReference type="ARBA" id="ARBA00005143"/>
    </source>
</evidence>
<dbReference type="Proteomes" id="UP001271007">
    <property type="component" value="Unassembled WGS sequence"/>
</dbReference>
<dbReference type="GO" id="GO:0046951">
    <property type="term" value="P:ketone body biosynthetic process"/>
    <property type="evidence" value="ECO:0007669"/>
    <property type="project" value="TreeGrafter"/>
</dbReference>
<dbReference type="InterPro" id="IPR000891">
    <property type="entry name" value="PYR_CT"/>
</dbReference>
<evidence type="ECO:0000313" key="11">
    <source>
        <dbReference type="Proteomes" id="UP001271007"/>
    </source>
</evidence>
<evidence type="ECO:0000256" key="6">
    <source>
        <dbReference type="ARBA" id="ARBA00023239"/>
    </source>
</evidence>
<dbReference type="GO" id="GO:0006552">
    <property type="term" value="P:L-leucine catabolic process"/>
    <property type="evidence" value="ECO:0007669"/>
    <property type="project" value="TreeGrafter"/>
</dbReference>
<evidence type="ECO:0000256" key="5">
    <source>
        <dbReference type="ARBA" id="ARBA00023026"/>
    </source>
</evidence>
<keyword evidence="4" id="KW-0479">Metal-binding</keyword>
<evidence type="ECO:0000313" key="10">
    <source>
        <dbReference type="EMBL" id="KAK3048776.1"/>
    </source>
</evidence>
<dbReference type="InterPro" id="IPR013785">
    <property type="entry name" value="Aldolase_TIM"/>
</dbReference>
<proteinExistence type="inferred from homology"/>
<dbReference type="EC" id="4.1.3.4" evidence="3"/>
<feature type="region of interest" description="Disordered" evidence="8">
    <location>
        <begin position="309"/>
        <end position="328"/>
    </location>
</feature>
<dbReference type="InterPro" id="IPR029045">
    <property type="entry name" value="ClpP/crotonase-like_dom_sf"/>
</dbReference>
<dbReference type="CDD" id="cd07938">
    <property type="entry name" value="DRE_TIM_HMGL"/>
    <property type="match status" value="1"/>
</dbReference>
<keyword evidence="6" id="KW-0456">Lyase</keyword>
<comment type="similarity">
    <text evidence="2">Belongs to the HMG-CoA lyase family.</text>
</comment>
<dbReference type="AlphaFoldDB" id="A0AAJ0DEU1"/>
<dbReference type="Pfam" id="PF00682">
    <property type="entry name" value="HMGL-like"/>
    <property type="match status" value="1"/>
</dbReference>
<comment type="pathway">
    <text evidence="1">Metabolic intermediate metabolism; (S)-3-hydroxy-3-methylglutaryl-CoA degradation; acetoacetate from (S)-3-hydroxy-3-methylglutaryl-CoA: step 1/1.</text>
</comment>
<dbReference type="NCBIfam" id="NF004283">
    <property type="entry name" value="PRK05692.1"/>
    <property type="match status" value="1"/>
</dbReference>
<organism evidence="10 11">
    <name type="scientific">Extremus antarcticus</name>
    <dbReference type="NCBI Taxonomy" id="702011"/>
    <lineage>
        <taxon>Eukaryota</taxon>
        <taxon>Fungi</taxon>
        <taxon>Dikarya</taxon>
        <taxon>Ascomycota</taxon>
        <taxon>Pezizomycotina</taxon>
        <taxon>Dothideomycetes</taxon>
        <taxon>Dothideomycetidae</taxon>
        <taxon>Mycosphaerellales</taxon>
        <taxon>Extremaceae</taxon>
        <taxon>Extremus</taxon>
    </lineage>
</organism>
<dbReference type="PANTHER" id="PTHR42738">
    <property type="entry name" value="HYDROXYMETHYLGLUTARYL-COA LYASE"/>
    <property type="match status" value="1"/>
</dbReference>
<dbReference type="GO" id="GO:0046872">
    <property type="term" value="F:metal ion binding"/>
    <property type="evidence" value="ECO:0007669"/>
    <property type="project" value="UniProtKB-KW"/>
</dbReference>
<dbReference type="SUPFAM" id="SSF52096">
    <property type="entry name" value="ClpP/crotonase"/>
    <property type="match status" value="1"/>
</dbReference>